<keyword evidence="2" id="KW-0378">Hydrolase</keyword>
<dbReference type="OrthoDB" id="2633250at2"/>
<feature type="compositionally biased region" description="Low complexity" evidence="3">
    <location>
        <begin position="31"/>
        <end position="49"/>
    </location>
</feature>
<protein>
    <recommendedName>
        <fullName evidence="4">SMP-30/Gluconolactonase/LRE-like region domain-containing protein</fullName>
    </recommendedName>
</protein>
<proteinExistence type="inferred from homology"/>
<dbReference type="SUPFAM" id="SSF63829">
    <property type="entry name" value="Calcium-dependent phosphotriesterase"/>
    <property type="match status" value="1"/>
</dbReference>
<dbReference type="InterPro" id="IPR011042">
    <property type="entry name" value="6-blade_b-propeller_TolB-like"/>
</dbReference>
<dbReference type="Pfam" id="PF08450">
    <property type="entry name" value="SGL"/>
    <property type="match status" value="1"/>
</dbReference>
<dbReference type="GO" id="GO:0016787">
    <property type="term" value="F:hydrolase activity"/>
    <property type="evidence" value="ECO:0007669"/>
    <property type="project" value="UniProtKB-KW"/>
</dbReference>
<reference evidence="5 6" key="1">
    <citation type="submission" date="2019-03" db="EMBL/GenBank/DDBJ databases">
        <title>Draft genome sequences of novel Actinobacteria.</title>
        <authorList>
            <person name="Sahin N."/>
            <person name="Ay H."/>
            <person name="Saygin H."/>
        </authorList>
    </citation>
    <scope>NUCLEOTIDE SEQUENCE [LARGE SCALE GENOMIC DNA]</scope>
    <source>
        <strain evidence="5 6">DSM 41900</strain>
    </source>
</reference>
<evidence type="ECO:0000256" key="2">
    <source>
        <dbReference type="ARBA" id="ARBA00022801"/>
    </source>
</evidence>
<dbReference type="AlphaFoldDB" id="A0A4R4TUK6"/>
<evidence type="ECO:0000256" key="1">
    <source>
        <dbReference type="ARBA" id="ARBA00008853"/>
    </source>
</evidence>
<dbReference type="InterPro" id="IPR013658">
    <property type="entry name" value="SGL"/>
</dbReference>
<evidence type="ECO:0000259" key="4">
    <source>
        <dbReference type="Pfam" id="PF08450"/>
    </source>
</evidence>
<keyword evidence="6" id="KW-1185">Reference proteome</keyword>
<dbReference type="EMBL" id="SMKI01000001">
    <property type="protein sequence ID" value="TDC80496.1"/>
    <property type="molecule type" value="Genomic_DNA"/>
</dbReference>
<organism evidence="5 6">
    <name type="scientific">Streptomyces hainanensis</name>
    <dbReference type="NCBI Taxonomy" id="402648"/>
    <lineage>
        <taxon>Bacteria</taxon>
        <taxon>Bacillati</taxon>
        <taxon>Actinomycetota</taxon>
        <taxon>Actinomycetes</taxon>
        <taxon>Kitasatosporales</taxon>
        <taxon>Streptomycetaceae</taxon>
        <taxon>Streptomyces</taxon>
    </lineage>
</organism>
<name>A0A4R4TUK6_9ACTN</name>
<accession>A0A4R4TUK6</accession>
<sequence length="378" mass="40856">MSWLPRGRRASLGAIDRTAGRAASHRSLGTRRPSSASARRSPPWRASRSPTRRGVRAVPSSRRQGSGRTRPCLPTASRHAGDVCRYRTTGADDVAVRTISTGHTFLESPRWHDGDLYVSDFFVNQVLRFPGGEGEPEVVATVPGMPSGLGFLPDGELLIVSMGRQTVYRNTPSGLVPYADLRGRVRGNLNDMLVDDEGRCYIGGVGHSNGDESDFDGTSLLVVQPDGEVHEAVGDLNFPNGVVKPDAASLLVAETYAGTVRELRLDDRGVPISSSVWAHWGAEIDYFDIERAHAVLDVEPDGLSLGRDGTLWVSDANGHGIARVREGGAVEEFVDTGDLSVFAAHAVGQRLYLCCSPRNRTVDWSTLRSSELRVADIS</sequence>
<dbReference type="PANTHER" id="PTHR47572">
    <property type="entry name" value="LIPOPROTEIN-RELATED"/>
    <property type="match status" value="1"/>
</dbReference>
<comment type="similarity">
    <text evidence="1">Belongs to the SMP-30/CGR1 family.</text>
</comment>
<comment type="caution">
    <text evidence="5">The sequence shown here is derived from an EMBL/GenBank/DDBJ whole genome shotgun (WGS) entry which is preliminary data.</text>
</comment>
<dbReference type="InterPro" id="IPR051262">
    <property type="entry name" value="SMP-30/CGR1_Lactonase"/>
</dbReference>
<evidence type="ECO:0000256" key="3">
    <source>
        <dbReference type="SAM" id="MobiDB-lite"/>
    </source>
</evidence>
<dbReference type="PANTHER" id="PTHR47572:SF4">
    <property type="entry name" value="LACTONASE DRP35"/>
    <property type="match status" value="1"/>
</dbReference>
<feature type="region of interest" description="Disordered" evidence="3">
    <location>
        <begin position="14"/>
        <end position="77"/>
    </location>
</feature>
<evidence type="ECO:0000313" key="6">
    <source>
        <dbReference type="Proteomes" id="UP000295345"/>
    </source>
</evidence>
<evidence type="ECO:0000313" key="5">
    <source>
        <dbReference type="EMBL" id="TDC80496.1"/>
    </source>
</evidence>
<dbReference type="Gene3D" id="2.120.10.30">
    <property type="entry name" value="TolB, C-terminal domain"/>
    <property type="match status" value="1"/>
</dbReference>
<gene>
    <name evidence="5" type="ORF">E1283_00070</name>
</gene>
<feature type="domain" description="SMP-30/Gluconolactonase/LRE-like region" evidence="4">
    <location>
        <begin position="107"/>
        <end position="337"/>
    </location>
</feature>
<dbReference type="Proteomes" id="UP000295345">
    <property type="component" value="Unassembled WGS sequence"/>
</dbReference>